<dbReference type="SUPFAM" id="SSF52833">
    <property type="entry name" value="Thioredoxin-like"/>
    <property type="match status" value="1"/>
</dbReference>
<dbReference type="InterPro" id="IPR050620">
    <property type="entry name" value="Thioredoxin_H-type-like"/>
</dbReference>
<dbReference type="Gene3D" id="3.40.30.10">
    <property type="entry name" value="Glutaredoxin"/>
    <property type="match status" value="1"/>
</dbReference>
<dbReference type="InterPro" id="IPR036249">
    <property type="entry name" value="Thioredoxin-like_sf"/>
</dbReference>
<keyword evidence="2" id="KW-1185">Reference proteome</keyword>
<accession>A0A8C5CY48</accession>
<dbReference type="GeneTree" id="ENSGT00940000181991"/>
<name>A0A8C5CY48_GADMO</name>
<protein>
    <recommendedName>
        <fullName evidence="3">Thioredoxin domain-containing protein</fullName>
    </recommendedName>
</protein>
<dbReference type="Ensembl" id="ENSGMOT00000052117.1">
    <property type="protein sequence ID" value="ENSGMOP00000066974.1"/>
    <property type="gene ID" value="ENSGMOG00000023903.1"/>
</dbReference>
<evidence type="ECO:0000313" key="1">
    <source>
        <dbReference type="Ensembl" id="ENSGMOP00000066974.1"/>
    </source>
</evidence>
<sequence length="137" mass="15449">MLLIVNFTWNDKLLKKAGRCLTVVHFQAPWAPQCAMMNDVPEVSEKYEISSVPTILFFKGGEKVDRLDGAHAPELSKKVQRSLLVSIGVIDPINTKSEEPLCAEAFTQFAFQESVLSRSHINSQREKKLIQCVTWNS</sequence>
<dbReference type="AlphaFoldDB" id="A0A8C5CY48"/>
<dbReference type="Proteomes" id="UP000694546">
    <property type="component" value="Chromosome 11"/>
</dbReference>
<reference evidence="1" key="2">
    <citation type="submission" date="2025-09" db="UniProtKB">
        <authorList>
            <consortium name="Ensembl"/>
        </authorList>
    </citation>
    <scope>IDENTIFICATION</scope>
</reference>
<evidence type="ECO:0008006" key="3">
    <source>
        <dbReference type="Google" id="ProtNLM"/>
    </source>
</evidence>
<reference evidence="1" key="1">
    <citation type="submission" date="2025-08" db="UniProtKB">
        <authorList>
            <consortium name="Ensembl"/>
        </authorList>
    </citation>
    <scope>IDENTIFICATION</scope>
</reference>
<evidence type="ECO:0000313" key="2">
    <source>
        <dbReference type="Proteomes" id="UP000694546"/>
    </source>
</evidence>
<proteinExistence type="predicted"/>
<organism evidence="1 2">
    <name type="scientific">Gadus morhua</name>
    <name type="common">Atlantic cod</name>
    <dbReference type="NCBI Taxonomy" id="8049"/>
    <lineage>
        <taxon>Eukaryota</taxon>
        <taxon>Metazoa</taxon>
        <taxon>Chordata</taxon>
        <taxon>Craniata</taxon>
        <taxon>Vertebrata</taxon>
        <taxon>Euteleostomi</taxon>
        <taxon>Actinopterygii</taxon>
        <taxon>Neopterygii</taxon>
        <taxon>Teleostei</taxon>
        <taxon>Neoteleostei</taxon>
        <taxon>Acanthomorphata</taxon>
        <taxon>Zeiogadaria</taxon>
        <taxon>Gadariae</taxon>
        <taxon>Gadiformes</taxon>
        <taxon>Gadoidei</taxon>
        <taxon>Gadidae</taxon>
        <taxon>Gadus</taxon>
    </lineage>
</organism>
<dbReference type="PANTHER" id="PTHR10438">
    <property type="entry name" value="THIOREDOXIN"/>
    <property type="match status" value="1"/>
</dbReference>
<dbReference type="PANTHER" id="PTHR10438:SF468">
    <property type="entry name" value="THIOREDOXIN-1-RELATED"/>
    <property type="match status" value="1"/>
</dbReference>